<dbReference type="InterPro" id="IPR023296">
    <property type="entry name" value="Glyco_hydro_beta-prop_sf"/>
</dbReference>
<dbReference type="InterPro" id="IPR006558">
    <property type="entry name" value="LamG-like"/>
</dbReference>
<evidence type="ECO:0000256" key="9">
    <source>
        <dbReference type="PIRSR" id="PIRSR606710-2"/>
    </source>
</evidence>
<feature type="chain" id="PRO_5021955669" evidence="10">
    <location>
        <begin position="45"/>
        <end position="1454"/>
    </location>
</feature>
<proteinExistence type="inferred from homology"/>
<dbReference type="Gene3D" id="2.60.40.2340">
    <property type="match status" value="1"/>
</dbReference>
<feature type="site" description="Important for catalytic activity, responsible for pKa modulation of the active site Glu and correct orientation of both the proton donor and substrate" evidence="9">
    <location>
        <position position="1193"/>
    </location>
</feature>
<dbReference type="GO" id="GO:0004553">
    <property type="term" value="F:hydrolase activity, hydrolyzing O-glycosyl compounds"/>
    <property type="evidence" value="ECO:0007669"/>
    <property type="project" value="InterPro"/>
</dbReference>
<dbReference type="SUPFAM" id="SSF75005">
    <property type="entry name" value="Arabinanase/levansucrase/invertase"/>
    <property type="match status" value="2"/>
</dbReference>
<dbReference type="InterPro" id="IPR046780">
    <property type="entry name" value="aBig_2"/>
</dbReference>
<comment type="caution">
    <text evidence="12">The sequence shown here is derived from an EMBL/GenBank/DDBJ whole genome shotgun (WGS) entry which is preliminary data.</text>
</comment>
<evidence type="ECO:0000256" key="3">
    <source>
        <dbReference type="ARBA" id="ARBA00022729"/>
    </source>
</evidence>
<name>A0A543BI76_9MICO</name>
<dbReference type="Proteomes" id="UP000317209">
    <property type="component" value="Unassembled WGS sequence"/>
</dbReference>
<keyword evidence="5" id="KW-1015">Disulfide bond</keyword>
<organism evidence="12 13">
    <name type="scientific">Microbacterium saperdae</name>
    <dbReference type="NCBI Taxonomy" id="69368"/>
    <lineage>
        <taxon>Bacteria</taxon>
        <taxon>Bacillati</taxon>
        <taxon>Actinomycetota</taxon>
        <taxon>Actinomycetes</taxon>
        <taxon>Micrococcales</taxon>
        <taxon>Microbacteriaceae</taxon>
        <taxon>Microbacterium</taxon>
    </lineage>
</organism>
<dbReference type="PANTHER" id="PTHR43772:SF2">
    <property type="entry name" value="PUTATIVE (AFU_ORTHOLOGUE AFUA_2G04480)-RELATED"/>
    <property type="match status" value="1"/>
</dbReference>
<dbReference type="Pfam" id="PF20578">
    <property type="entry name" value="aBig_2"/>
    <property type="match status" value="2"/>
</dbReference>
<keyword evidence="13" id="KW-1185">Reference proteome</keyword>
<dbReference type="InterPro" id="IPR052176">
    <property type="entry name" value="Glycosyl_Hydrlase_43_Enz"/>
</dbReference>
<gene>
    <name evidence="12" type="ORF">FB560_0134</name>
</gene>
<keyword evidence="2" id="KW-0858">Xylan degradation</keyword>
<accession>A0A543BI76</accession>
<dbReference type="Gene3D" id="2.60.40.1080">
    <property type="match status" value="1"/>
</dbReference>
<dbReference type="Gene3D" id="2.115.10.20">
    <property type="entry name" value="Glycosyl hydrolase domain, family 43"/>
    <property type="match status" value="2"/>
</dbReference>
<dbReference type="EMBL" id="VFOX01000001">
    <property type="protein sequence ID" value="TQL84547.1"/>
    <property type="molecule type" value="Genomic_DNA"/>
</dbReference>
<feature type="active site" description="Proton donor" evidence="8">
    <location>
        <position position="1242"/>
    </location>
</feature>
<dbReference type="Gene3D" id="2.60.120.200">
    <property type="match status" value="2"/>
</dbReference>
<evidence type="ECO:0000256" key="10">
    <source>
        <dbReference type="SAM" id="SignalP"/>
    </source>
</evidence>
<dbReference type="CDD" id="cd08983">
    <property type="entry name" value="GH43_Bt3655-like"/>
    <property type="match status" value="1"/>
</dbReference>
<evidence type="ECO:0000256" key="2">
    <source>
        <dbReference type="ARBA" id="ARBA00022651"/>
    </source>
</evidence>
<protein>
    <submittedName>
        <fullName evidence="12">Concanavalin A-like lectin/glucanase superfamily protein</fullName>
    </submittedName>
</protein>
<dbReference type="SUPFAM" id="SSF49899">
    <property type="entry name" value="Concanavalin A-like lectins/glucanases"/>
    <property type="match status" value="2"/>
</dbReference>
<evidence type="ECO:0000256" key="1">
    <source>
        <dbReference type="ARBA" id="ARBA00009865"/>
    </source>
</evidence>
<reference evidence="12 13" key="1">
    <citation type="submission" date="2019-06" db="EMBL/GenBank/DDBJ databases">
        <title>Sequencing the genomes of 1000 actinobacteria strains.</title>
        <authorList>
            <person name="Klenk H.-P."/>
        </authorList>
    </citation>
    <scope>NUCLEOTIDE SEQUENCE [LARGE SCALE GENOMIC DNA]</scope>
    <source>
        <strain evidence="12 13">DSM 20169</strain>
    </source>
</reference>
<keyword evidence="2" id="KW-0624">Polysaccharide degradation</keyword>
<dbReference type="Pfam" id="PF04616">
    <property type="entry name" value="Glyco_hydro_43"/>
    <property type="match status" value="1"/>
</dbReference>
<evidence type="ECO:0000259" key="11">
    <source>
        <dbReference type="SMART" id="SM00560"/>
    </source>
</evidence>
<sequence>MTLPPLPPVASRVRRTGARRSLVAGLALSAIVASPLAAVTPASAAEDEHLQLRYAFDETAGTTAHDSSGNGRDGVIVGGAALTGTEGIALDGVDDHVALPANTLAGLTSITVSTEVLVAPAQKTAYMIWAMGNTDASGVGNGYLFSTGDAYRAAIASGNWSTEQGVNSAANLARGSWKTLTYTLDDATDTSRLYLDGVQVAQNTGVTTTPAQIGSGVTAANYIGRSVYSADRFLLGNVRDFRIYDVALSAGEVAALVTDDAVRVQRDRAALSIGDTGAVTADLVLPSTGVNGTTVTWSSSDADAVSDAGIVTRPAAGDADATVTLTATLTRGGSSATKEFAVTVLAQPGADARAQADLDAIVIPGAADIRGNITLPTDGAVNGSAVTWSASPAGAITTRAQDGKAAGVVTRGTADQQVVLTATVAGTTATRSIPVTVTAAPQGLDTDYTAGYLWTHFATEGGYEKIFLGYSQDGLQWSKLNDDAAILANLAGDLGVRDPHLVRAPEGDKYWIIGTDLHAEGGGTGGSGWDQLNASQNIVVWESTDLVNWSDQRIVFAGFDQAGCVWAPEATYNEATGEYYVYWSARDRSENGTDDWALRVYLTKTRDFVTFSEPEVWLSLNEQGDGAGGANIIDTTIAEKDGVFYRFSTSDWQTVVDTATSLDGPWTRVIDRGEAAAHGLKASMEGLTVYQLPDGRWAVMGDQSGYYAHVADSLASLDFTQLAVGTGADQYSFDKAFRHGSVLRLSAQEQERLLAAYGENPVEPEQPSEEAIAEYTFDDGTLQDSAGSADLTASGTAAVVTDAERGKVLRVDGSTNGFASFPQGFFDGRRTMTVSMDVKSEKSSGNFFTFAFGKDSNAYYFLRVRGADVRSAITKASYQNESAVTGSVSSGQWHHYDLVFDGARMTVYVDGVRLGENAALNTAVDGLGTNLLGYLGKSMYGADGYFQGSFDDVKVYNRALTASEILTQAGAFDQLTGISLADASALKLAPIADGADRTAVLPLVKGTDVSALAPTFTAAEGVTVSPASGTVVDLSSPVEYTLTAPDGSEAIWTVTAQIVNSPVLDGLYADPNIAVFGDTYYIYATTDGYAGWGGKDFYVWSSKDLVDWTRSEEPFLTLDGANGNVPWATGNAWAPTIIERGGKYYFYFSGHNPTYDRKTIGVAVADSPVGPFVAQPTAMIVNNESVTSGQAIDPAAFHDPVTGKYYLSWGNGSPVIAELNDDMVSIKAGTYQRINGLTDFREGVFLNYRKGLYHLTYSIDDTGSENYRVGYATATSINGPWTYRGVILQKDPSLGILATGHSSIINVPGTDDWYIAYHRFAMPGGDGQNRETTIDRVTIGADGLFQTVQPTLTGVAAQTVGARLDVTATTATRCVAGKLTLVVTVTNGSDRAVTASIDGAYGSKDVVIAAGKTASATFATRLAAIPAGAVTVSATAEGATDASVRATVAAGSCG</sequence>
<dbReference type="InterPro" id="IPR006710">
    <property type="entry name" value="Glyco_hydro_43"/>
</dbReference>
<evidence type="ECO:0000256" key="6">
    <source>
        <dbReference type="ARBA" id="ARBA00023277"/>
    </source>
</evidence>
<keyword evidence="12" id="KW-0430">Lectin</keyword>
<keyword evidence="6" id="KW-0119">Carbohydrate metabolism</keyword>
<evidence type="ECO:0000256" key="7">
    <source>
        <dbReference type="ARBA" id="ARBA00023295"/>
    </source>
</evidence>
<dbReference type="GO" id="GO:0045493">
    <property type="term" value="P:xylan catabolic process"/>
    <property type="evidence" value="ECO:0007669"/>
    <property type="project" value="UniProtKB-KW"/>
</dbReference>
<evidence type="ECO:0000256" key="4">
    <source>
        <dbReference type="ARBA" id="ARBA00022801"/>
    </source>
</evidence>
<dbReference type="RefSeq" id="WP_229673366.1">
    <property type="nucleotide sequence ID" value="NZ_VFOX01000001.1"/>
</dbReference>
<evidence type="ECO:0000256" key="8">
    <source>
        <dbReference type="PIRSR" id="PIRSR606710-1"/>
    </source>
</evidence>
<feature type="active site" description="Proton acceptor" evidence="8">
    <location>
        <position position="1070"/>
    </location>
</feature>
<keyword evidence="3 10" id="KW-0732">Signal</keyword>
<dbReference type="GO" id="GO:0030246">
    <property type="term" value="F:carbohydrate binding"/>
    <property type="evidence" value="ECO:0007669"/>
    <property type="project" value="UniProtKB-KW"/>
</dbReference>
<dbReference type="SMART" id="SM00560">
    <property type="entry name" value="LamGL"/>
    <property type="match status" value="1"/>
</dbReference>
<dbReference type="InterPro" id="IPR013320">
    <property type="entry name" value="ConA-like_dom_sf"/>
</dbReference>
<dbReference type="CDD" id="cd18828">
    <property type="entry name" value="GH43_BT3675-like"/>
    <property type="match status" value="1"/>
</dbReference>
<evidence type="ECO:0000313" key="12">
    <source>
        <dbReference type="EMBL" id="TQL84547.1"/>
    </source>
</evidence>
<dbReference type="PANTHER" id="PTHR43772">
    <property type="entry name" value="ENDO-1,4-BETA-XYLANASE"/>
    <property type="match status" value="1"/>
</dbReference>
<evidence type="ECO:0000313" key="13">
    <source>
        <dbReference type="Proteomes" id="UP000317209"/>
    </source>
</evidence>
<evidence type="ECO:0000256" key="5">
    <source>
        <dbReference type="ARBA" id="ARBA00023157"/>
    </source>
</evidence>
<dbReference type="Pfam" id="PF13385">
    <property type="entry name" value="Laminin_G_3"/>
    <property type="match status" value="2"/>
</dbReference>
<comment type="similarity">
    <text evidence="1">Belongs to the glycosyl hydrolase 43 family.</text>
</comment>
<feature type="signal peptide" evidence="10">
    <location>
        <begin position="1"/>
        <end position="44"/>
    </location>
</feature>
<keyword evidence="7" id="KW-0326">Glycosidase</keyword>
<keyword evidence="4" id="KW-0378">Hydrolase</keyword>
<feature type="domain" description="LamG-like jellyroll fold" evidence="11">
    <location>
        <begin position="830"/>
        <end position="963"/>
    </location>
</feature>